<dbReference type="EMBL" id="JAHCVI010000004">
    <property type="protein sequence ID" value="KAG7286880.1"/>
    <property type="molecule type" value="Genomic_DNA"/>
</dbReference>
<dbReference type="AlphaFoldDB" id="A0AAD4ETG4"/>
<feature type="compositionally biased region" description="Low complexity" evidence="1">
    <location>
        <begin position="410"/>
        <end position="430"/>
    </location>
</feature>
<evidence type="ECO:0000313" key="3">
    <source>
        <dbReference type="Proteomes" id="UP001197093"/>
    </source>
</evidence>
<dbReference type="Proteomes" id="UP001197093">
    <property type="component" value="Unassembled WGS sequence"/>
</dbReference>
<keyword evidence="3" id="KW-1185">Reference proteome</keyword>
<evidence type="ECO:0000313" key="2">
    <source>
        <dbReference type="EMBL" id="KAG7286880.1"/>
    </source>
</evidence>
<reference evidence="2" key="1">
    <citation type="submission" date="2023-02" db="EMBL/GenBank/DDBJ databases">
        <authorList>
            <person name="Palmer J.M."/>
        </authorList>
    </citation>
    <scope>NUCLEOTIDE SEQUENCE</scope>
    <source>
        <strain evidence="2">FW57</strain>
    </source>
</reference>
<gene>
    <name evidence="2" type="ORF">NEMBOFW57_009198</name>
</gene>
<evidence type="ECO:0000256" key="1">
    <source>
        <dbReference type="SAM" id="MobiDB-lite"/>
    </source>
</evidence>
<feature type="region of interest" description="Disordered" evidence="1">
    <location>
        <begin position="1"/>
        <end position="94"/>
    </location>
</feature>
<feature type="compositionally biased region" description="Low complexity" evidence="1">
    <location>
        <begin position="54"/>
        <end position="63"/>
    </location>
</feature>
<protein>
    <submittedName>
        <fullName evidence="2">Uncharacterized protein</fullName>
    </submittedName>
</protein>
<feature type="region of interest" description="Disordered" evidence="1">
    <location>
        <begin position="399"/>
        <end position="434"/>
    </location>
</feature>
<sequence length="598" mass="64569">MPPNAQRSGAGQKRTRRGASNNARSAGAAKRARTGDASSRGARREARRDTSNESSGDSSGDSDSGSDDGDGDDGKALKLPRMPAPEGVPELPSELQTQCSKWLSSARERHRDSSQRFAAGVPPINEDRYQAMTSLVRDPLWSDADTAALEQQTQAMADFIAARKRNSELDQLWRLVPRLMKCLPPSLFDGNDMAVDSDGNGTVDIGGTQMANPVWSPAFCDGLRHLVVHPFFNGSPALLAIAMQYAVKLRTNDRRQWPLVNPTTDGFIDALATAFRAPHPAQSIREVHTSARRPFLQQGKVLPPISALFREMEESIRIPAAQSNAASDPFAPYTVTTADLKGVAKAIDNLHINGAPALWSTELNLKWVRSGMRSNDLPAGVAGVTRAIQKAHRRSVQAEILQTRRPPAPSNVSSSSATLGPSQSSSGSNSDLAGAQAEIQRLRAEVEAARQHDAELGRLRGEVEAAQQQQAELQRLRAEAEAAKELSARQQAEIEKLKAENSELLRDAAYDDDFDGYDGDGEFAGDATPAHSWAATPKSPPPQGDPGVISAVQRDALASATFDSMWLNAAVVSERQPGRLCAVEYRLGRSMPPRQWGN</sequence>
<name>A0AAD4ETG4_9PEZI</name>
<proteinExistence type="predicted"/>
<feature type="region of interest" description="Disordered" evidence="1">
    <location>
        <begin position="517"/>
        <end position="544"/>
    </location>
</feature>
<accession>A0AAD4ETG4</accession>
<organism evidence="2 3">
    <name type="scientific">Staphylotrichum longicolle</name>
    <dbReference type="NCBI Taxonomy" id="669026"/>
    <lineage>
        <taxon>Eukaryota</taxon>
        <taxon>Fungi</taxon>
        <taxon>Dikarya</taxon>
        <taxon>Ascomycota</taxon>
        <taxon>Pezizomycotina</taxon>
        <taxon>Sordariomycetes</taxon>
        <taxon>Sordariomycetidae</taxon>
        <taxon>Sordariales</taxon>
        <taxon>Chaetomiaceae</taxon>
        <taxon>Staphylotrichum</taxon>
    </lineage>
</organism>
<comment type="caution">
    <text evidence="2">The sequence shown here is derived from an EMBL/GenBank/DDBJ whole genome shotgun (WGS) entry which is preliminary data.</text>
</comment>
<feature type="compositionally biased region" description="Low complexity" evidence="1">
    <location>
        <begin position="18"/>
        <end position="40"/>
    </location>
</feature>
<feature type="compositionally biased region" description="Basic and acidic residues" evidence="1">
    <location>
        <begin position="42"/>
        <end position="51"/>
    </location>
</feature>